<feature type="chain" id="PRO_5046234577" evidence="2">
    <location>
        <begin position="23"/>
        <end position="320"/>
    </location>
</feature>
<dbReference type="Proteomes" id="UP001235760">
    <property type="component" value="Unassembled WGS sequence"/>
</dbReference>
<dbReference type="PANTHER" id="PTHR42928">
    <property type="entry name" value="TRICARBOXYLATE-BINDING PROTEIN"/>
    <property type="match status" value="1"/>
</dbReference>
<comment type="caution">
    <text evidence="3">The sequence shown here is derived from an EMBL/GenBank/DDBJ whole genome shotgun (WGS) entry which is preliminary data.</text>
</comment>
<evidence type="ECO:0000256" key="2">
    <source>
        <dbReference type="SAM" id="SignalP"/>
    </source>
</evidence>
<name>A0ABT9G8C2_LEPDI</name>
<keyword evidence="2" id="KW-0732">Signal</keyword>
<dbReference type="CDD" id="cd07012">
    <property type="entry name" value="PBP2_Bug_TTT"/>
    <property type="match status" value="1"/>
</dbReference>
<accession>A0ABT9G8C2</accession>
<dbReference type="Gene3D" id="3.40.190.10">
    <property type="entry name" value="Periplasmic binding protein-like II"/>
    <property type="match status" value="1"/>
</dbReference>
<sequence>MNLLSRSLLGGALALWMLSSGAQPVYPGKPIRLIVPTPAGGPSDAAARALAKGLTAGLGQEVMVENRPGGNTGIGAGAVLNAAPDGYTLLFALASNAGLPHLSKASPYRSITEFTPVAAIGGNTPCVVVPASLQVKSLAELVTYAKASPKPLMRGANNASEDMVAGQVSSALGMTFERVPYKGAPQLLPDLLEGRIQLAVLPVGASVPHVKAGRLTMLGCSIGERIAALPTVPTLAEAGVAAAPLITAHFVVGPPKLPADIVERLAAAAQRAVQLPEFKQEMDRLLIVGRFRSPAETRELMLQAETQYLQFVRETGASID</sequence>
<dbReference type="InterPro" id="IPR042100">
    <property type="entry name" value="Bug_dom1"/>
</dbReference>
<dbReference type="EMBL" id="JAUZEE010000013">
    <property type="protein sequence ID" value="MDP4302655.1"/>
    <property type="molecule type" value="Genomic_DNA"/>
</dbReference>
<proteinExistence type="inferred from homology"/>
<evidence type="ECO:0000313" key="4">
    <source>
        <dbReference type="Proteomes" id="UP001235760"/>
    </source>
</evidence>
<gene>
    <name evidence="3" type="ORF">Q8X39_18610</name>
</gene>
<dbReference type="Pfam" id="PF03401">
    <property type="entry name" value="TctC"/>
    <property type="match status" value="1"/>
</dbReference>
<organism evidence="3 4">
    <name type="scientific">Leptothrix discophora</name>
    <dbReference type="NCBI Taxonomy" id="89"/>
    <lineage>
        <taxon>Bacteria</taxon>
        <taxon>Pseudomonadati</taxon>
        <taxon>Pseudomonadota</taxon>
        <taxon>Betaproteobacteria</taxon>
        <taxon>Burkholderiales</taxon>
        <taxon>Sphaerotilaceae</taxon>
        <taxon>Leptothrix</taxon>
    </lineage>
</organism>
<evidence type="ECO:0000256" key="1">
    <source>
        <dbReference type="ARBA" id="ARBA00006987"/>
    </source>
</evidence>
<evidence type="ECO:0000313" key="3">
    <source>
        <dbReference type="EMBL" id="MDP4302655.1"/>
    </source>
</evidence>
<keyword evidence="4" id="KW-1185">Reference proteome</keyword>
<dbReference type="PIRSF" id="PIRSF017082">
    <property type="entry name" value="YflP"/>
    <property type="match status" value="1"/>
</dbReference>
<dbReference type="InterPro" id="IPR005064">
    <property type="entry name" value="BUG"/>
</dbReference>
<dbReference type="RefSeq" id="WP_305751194.1">
    <property type="nucleotide sequence ID" value="NZ_JAUZEE010000013.1"/>
</dbReference>
<dbReference type="PANTHER" id="PTHR42928:SF5">
    <property type="entry name" value="BLR1237 PROTEIN"/>
    <property type="match status" value="1"/>
</dbReference>
<comment type="similarity">
    <text evidence="1">Belongs to the UPF0065 (bug) family.</text>
</comment>
<protein>
    <submittedName>
        <fullName evidence="3">Tripartite tricarboxylate transporter substrate binding protein</fullName>
    </submittedName>
</protein>
<reference evidence="3 4" key="1">
    <citation type="submission" date="2023-08" db="EMBL/GenBank/DDBJ databases">
        <authorList>
            <person name="Roldan D.M."/>
            <person name="Menes R.J."/>
        </authorList>
    </citation>
    <scope>NUCLEOTIDE SEQUENCE [LARGE SCALE GENOMIC DNA]</scope>
    <source>
        <strain evidence="3 4">CCM 2812</strain>
    </source>
</reference>
<dbReference type="Gene3D" id="3.40.190.150">
    <property type="entry name" value="Bordetella uptake gene, domain 1"/>
    <property type="match status" value="1"/>
</dbReference>
<dbReference type="SUPFAM" id="SSF53850">
    <property type="entry name" value="Periplasmic binding protein-like II"/>
    <property type="match status" value="1"/>
</dbReference>
<feature type="signal peptide" evidence="2">
    <location>
        <begin position="1"/>
        <end position="22"/>
    </location>
</feature>